<evidence type="ECO:0000313" key="9">
    <source>
        <dbReference type="Proteomes" id="UP000535589"/>
    </source>
</evidence>
<proteinExistence type="predicted"/>
<name>A0A7X8TRL8_9VIBR</name>
<evidence type="ECO:0000256" key="5">
    <source>
        <dbReference type="SAM" id="Coils"/>
    </source>
</evidence>
<dbReference type="Gene3D" id="3.40.50.2300">
    <property type="match status" value="1"/>
</dbReference>
<evidence type="ECO:0000313" key="8">
    <source>
        <dbReference type="EMBL" id="NLS13337.1"/>
    </source>
</evidence>
<comment type="cofactor">
    <cofactor evidence="1">
        <name>Mg(2+)</name>
        <dbReference type="ChEBI" id="CHEBI:18420"/>
    </cofactor>
</comment>
<dbReference type="RefSeq" id="WP_168836430.1">
    <property type="nucleotide sequence ID" value="NZ_JABAIK010000009.1"/>
</dbReference>
<dbReference type="Pfam" id="PF00072">
    <property type="entry name" value="Response_reg"/>
    <property type="match status" value="1"/>
</dbReference>
<dbReference type="GO" id="GO:0043709">
    <property type="term" value="P:cell adhesion involved in single-species biofilm formation"/>
    <property type="evidence" value="ECO:0007669"/>
    <property type="project" value="TreeGrafter"/>
</dbReference>
<evidence type="ECO:0000259" key="6">
    <source>
        <dbReference type="PROSITE" id="PS50110"/>
    </source>
</evidence>
<protein>
    <recommendedName>
        <fullName evidence="2">diguanylate cyclase</fullName>
        <ecNumber evidence="2">2.7.7.65</ecNumber>
    </recommendedName>
</protein>
<dbReference type="PROSITE" id="PS50887">
    <property type="entry name" value="GGDEF"/>
    <property type="match status" value="1"/>
</dbReference>
<dbReference type="CDD" id="cd00156">
    <property type="entry name" value="REC"/>
    <property type="match status" value="1"/>
</dbReference>
<dbReference type="PANTHER" id="PTHR45138">
    <property type="entry name" value="REGULATORY COMPONENTS OF SENSORY TRANSDUCTION SYSTEM"/>
    <property type="match status" value="1"/>
</dbReference>
<dbReference type="PROSITE" id="PS50110">
    <property type="entry name" value="RESPONSE_REGULATORY"/>
    <property type="match status" value="1"/>
</dbReference>
<comment type="catalytic activity">
    <reaction evidence="3">
        <text>2 GTP = 3',3'-c-di-GMP + 2 diphosphate</text>
        <dbReference type="Rhea" id="RHEA:24898"/>
        <dbReference type="ChEBI" id="CHEBI:33019"/>
        <dbReference type="ChEBI" id="CHEBI:37565"/>
        <dbReference type="ChEBI" id="CHEBI:58805"/>
        <dbReference type="EC" id="2.7.7.65"/>
    </reaction>
</comment>
<dbReference type="SMART" id="SM00448">
    <property type="entry name" value="REC"/>
    <property type="match status" value="1"/>
</dbReference>
<reference evidence="8 9" key="1">
    <citation type="submission" date="2020-04" db="EMBL/GenBank/DDBJ databases">
        <title>Vibrio sp. SM6, a novel species isolated from seawater.</title>
        <authorList>
            <person name="Wang X."/>
        </authorList>
    </citation>
    <scope>NUCLEOTIDE SEQUENCE [LARGE SCALE GENOMIC DNA]</scope>
    <source>
        <strain evidence="8 9">SM6</strain>
    </source>
</reference>
<dbReference type="Proteomes" id="UP000535589">
    <property type="component" value="Unassembled WGS sequence"/>
</dbReference>
<dbReference type="GO" id="GO:0005886">
    <property type="term" value="C:plasma membrane"/>
    <property type="evidence" value="ECO:0007669"/>
    <property type="project" value="TreeGrafter"/>
</dbReference>
<feature type="domain" description="Response regulatory" evidence="6">
    <location>
        <begin position="8"/>
        <end position="123"/>
    </location>
</feature>
<dbReference type="Gene3D" id="3.30.70.270">
    <property type="match status" value="1"/>
</dbReference>
<dbReference type="SUPFAM" id="SSF52172">
    <property type="entry name" value="CheY-like"/>
    <property type="match status" value="1"/>
</dbReference>
<evidence type="ECO:0000256" key="3">
    <source>
        <dbReference type="ARBA" id="ARBA00034247"/>
    </source>
</evidence>
<dbReference type="InterPro" id="IPR029787">
    <property type="entry name" value="Nucleotide_cyclase"/>
</dbReference>
<dbReference type="FunFam" id="3.30.70.270:FF:000001">
    <property type="entry name" value="Diguanylate cyclase domain protein"/>
    <property type="match status" value="1"/>
</dbReference>
<evidence type="ECO:0000256" key="4">
    <source>
        <dbReference type="PROSITE-ProRule" id="PRU00169"/>
    </source>
</evidence>
<dbReference type="CDD" id="cd01949">
    <property type="entry name" value="GGDEF"/>
    <property type="match status" value="1"/>
</dbReference>
<dbReference type="GO" id="GO:1902201">
    <property type="term" value="P:negative regulation of bacterial-type flagellum-dependent cell motility"/>
    <property type="evidence" value="ECO:0007669"/>
    <property type="project" value="TreeGrafter"/>
</dbReference>
<dbReference type="PANTHER" id="PTHR45138:SF9">
    <property type="entry name" value="DIGUANYLATE CYCLASE DGCM-RELATED"/>
    <property type="match status" value="1"/>
</dbReference>
<evidence type="ECO:0000259" key="7">
    <source>
        <dbReference type="PROSITE" id="PS50887"/>
    </source>
</evidence>
<keyword evidence="5" id="KW-0175">Coiled coil</keyword>
<dbReference type="Pfam" id="PF00990">
    <property type="entry name" value="GGDEF"/>
    <property type="match status" value="1"/>
</dbReference>
<feature type="modified residue" description="4-aspartylphosphate" evidence="4">
    <location>
        <position position="57"/>
    </location>
</feature>
<dbReference type="InterPro" id="IPR043128">
    <property type="entry name" value="Rev_trsase/Diguanyl_cyclase"/>
</dbReference>
<organism evidence="8 9">
    <name type="scientific">Vibrio agarilyticus</name>
    <dbReference type="NCBI Taxonomy" id="2726741"/>
    <lineage>
        <taxon>Bacteria</taxon>
        <taxon>Pseudomonadati</taxon>
        <taxon>Pseudomonadota</taxon>
        <taxon>Gammaproteobacteria</taxon>
        <taxon>Vibrionales</taxon>
        <taxon>Vibrionaceae</taxon>
        <taxon>Vibrio</taxon>
    </lineage>
</organism>
<feature type="domain" description="GGDEF" evidence="7">
    <location>
        <begin position="180"/>
        <end position="317"/>
    </location>
</feature>
<evidence type="ECO:0000256" key="1">
    <source>
        <dbReference type="ARBA" id="ARBA00001946"/>
    </source>
</evidence>
<evidence type="ECO:0000256" key="2">
    <source>
        <dbReference type="ARBA" id="ARBA00012528"/>
    </source>
</evidence>
<sequence>MSAGSSMRILLVDDVAVVRMQLAIRLEQLGHEVKAVDCGRQALESYEEFDPELVLLDVCMPEIDGFEVSRRIRSEFPDWVPIIFLSGYDEPEMIATAIEAGGDDYLIKPVDKLILQSKLIAMQRIAQMRRELKQTTQQLHQINKKLQQQANEDGLTKLYNRRFIDNQLDDLIAWHGRHQMPMGLIMLDVDHFKAFNDNYGHIQGDQCLQAIAQILDALFTRTGEYVGRYGGEEFVILLGSINTEKLAKQARRIREAIHQLAYPHQHSQVSDIVTASLGVLSLMPRGNESRQALYEMADSALYQAKTQGRDQHVLRIEGEGQKPHLAVVK</sequence>
<keyword evidence="9" id="KW-1185">Reference proteome</keyword>
<dbReference type="GO" id="GO:0052621">
    <property type="term" value="F:diguanylate cyclase activity"/>
    <property type="evidence" value="ECO:0007669"/>
    <property type="project" value="UniProtKB-EC"/>
</dbReference>
<dbReference type="InterPro" id="IPR001789">
    <property type="entry name" value="Sig_transdc_resp-reg_receiver"/>
</dbReference>
<comment type="caution">
    <text evidence="8">The sequence shown here is derived from an EMBL/GenBank/DDBJ whole genome shotgun (WGS) entry which is preliminary data.</text>
</comment>
<dbReference type="AlphaFoldDB" id="A0A7X8TRL8"/>
<dbReference type="GO" id="GO:0000160">
    <property type="term" value="P:phosphorelay signal transduction system"/>
    <property type="evidence" value="ECO:0007669"/>
    <property type="project" value="InterPro"/>
</dbReference>
<dbReference type="NCBIfam" id="TIGR00254">
    <property type="entry name" value="GGDEF"/>
    <property type="match status" value="1"/>
</dbReference>
<feature type="coiled-coil region" evidence="5">
    <location>
        <begin position="118"/>
        <end position="152"/>
    </location>
</feature>
<accession>A0A7X8TRL8</accession>
<dbReference type="InterPro" id="IPR050469">
    <property type="entry name" value="Diguanylate_Cyclase"/>
</dbReference>
<dbReference type="SUPFAM" id="SSF55073">
    <property type="entry name" value="Nucleotide cyclase"/>
    <property type="match status" value="1"/>
</dbReference>
<gene>
    <name evidence="8" type="ORF">HGP28_10580</name>
</gene>
<dbReference type="SMART" id="SM00267">
    <property type="entry name" value="GGDEF"/>
    <property type="match status" value="1"/>
</dbReference>
<dbReference type="InterPro" id="IPR000160">
    <property type="entry name" value="GGDEF_dom"/>
</dbReference>
<dbReference type="InterPro" id="IPR011006">
    <property type="entry name" value="CheY-like_superfamily"/>
</dbReference>
<dbReference type="EMBL" id="JABAIK010000009">
    <property type="protein sequence ID" value="NLS13337.1"/>
    <property type="molecule type" value="Genomic_DNA"/>
</dbReference>
<keyword evidence="4" id="KW-0597">Phosphoprotein</keyword>
<dbReference type="EC" id="2.7.7.65" evidence="2"/>